<evidence type="ECO:0000256" key="1">
    <source>
        <dbReference type="SAM" id="MobiDB-lite"/>
    </source>
</evidence>
<dbReference type="InterPro" id="IPR022627">
    <property type="entry name" value="DUF3502"/>
</dbReference>
<dbReference type="InterPro" id="IPR006059">
    <property type="entry name" value="SBP"/>
</dbReference>
<dbReference type="RefSeq" id="WP_163952642.1">
    <property type="nucleotide sequence ID" value="NZ_JAAIKC010000013.1"/>
</dbReference>
<dbReference type="AlphaFoldDB" id="A0A6G4A402"/>
<feature type="chain" id="PRO_5039102729" evidence="2">
    <location>
        <begin position="24"/>
        <end position="508"/>
    </location>
</feature>
<dbReference type="InterPro" id="IPR050490">
    <property type="entry name" value="Bact_solute-bd_prot1"/>
</dbReference>
<dbReference type="Pfam" id="PF12010">
    <property type="entry name" value="DUF3502"/>
    <property type="match status" value="1"/>
</dbReference>
<feature type="region of interest" description="Disordered" evidence="1">
    <location>
        <begin position="28"/>
        <end position="54"/>
    </location>
</feature>
<dbReference type="Gene3D" id="3.40.190.10">
    <property type="entry name" value="Periplasmic binding protein-like II"/>
    <property type="match status" value="1"/>
</dbReference>
<proteinExistence type="predicted"/>
<feature type="signal peptide" evidence="2">
    <location>
        <begin position="1"/>
        <end position="23"/>
    </location>
</feature>
<organism evidence="4">
    <name type="scientific">Paenibacillus sp. SYP-B3998</name>
    <dbReference type="NCBI Taxonomy" id="2678564"/>
    <lineage>
        <taxon>Bacteria</taxon>
        <taxon>Bacillati</taxon>
        <taxon>Bacillota</taxon>
        <taxon>Bacilli</taxon>
        <taxon>Bacillales</taxon>
        <taxon>Paenibacillaceae</taxon>
        <taxon>Paenibacillus</taxon>
    </lineage>
</organism>
<sequence>MTRTKKTYPIAMAALLLSSVALAGCGTDSGKSGTPASTSEASAKAPGNDKDKDKLDPVKLKMYVIGAPQGDMKMVQEEMNKYIKEKIHAEIDITQIDYGDYTKRMQVITASGENYDIAFTSSWAFDYRQNVAKGVFLPLNELLDKYGQGIKDTLDPRFLAGTKVNGKNYAIPVNKELAQQFVWRFNKKYVDKYNLDTTKVRTLEDLEPLLKKVKESESKDIIPLAVPKGFKAYLPFDYLFDDNIPIGMAMNTKDFKFVNMLETPEMKSSLKTIRGYYQKGYLREDVATLEGIDNMKTGKWLVDREITQPYAEKGWSRSAGYEIVTSAMHEPIIYTGSAAGSMHAISANSKNPERAMMFLNLLNTDKKLRNMIQSGIEGVHYKKLSENVIEDLPAMKERYAMPGFALGNMFLTYLHADEPADKWDAFSKFNKSAVVAPTFGFNFDPTPVKTEVANITNVAKEFMPAIYTGSVDPDAYVGKAMEKLKSAGMDKVIQEAQRQFDEWKKSNP</sequence>
<reference evidence="4" key="1">
    <citation type="submission" date="2020-02" db="EMBL/GenBank/DDBJ databases">
        <authorList>
            <person name="Shen X.-R."/>
            <person name="Zhang Y.-X."/>
        </authorList>
    </citation>
    <scope>NUCLEOTIDE SEQUENCE</scope>
    <source>
        <strain evidence="4">SYP-B3998</strain>
    </source>
</reference>
<feature type="compositionally biased region" description="Polar residues" evidence="1">
    <location>
        <begin position="29"/>
        <end position="41"/>
    </location>
</feature>
<keyword evidence="2" id="KW-0732">Signal</keyword>
<dbReference type="PROSITE" id="PS51257">
    <property type="entry name" value="PROKAR_LIPOPROTEIN"/>
    <property type="match status" value="1"/>
</dbReference>
<evidence type="ECO:0000313" key="4">
    <source>
        <dbReference type="EMBL" id="NEW09112.1"/>
    </source>
</evidence>
<accession>A0A6G4A402</accession>
<dbReference type="EMBL" id="JAAIKC010000013">
    <property type="protein sequence ID" value="NEW09112.1"/>
    <property type="molecule type" value="Genomic_DNA"/>
</dbReference>
<dbReference type="PANTHER" id="PTHR43649:SF17">
    <property type="entry name" value="ABC TRANSPORTER SOLUTE BINDING PROTEIN-SUGAR TRANSPORT"/>
    <property type="match status" value="1"/>
</dbReference>
<gene>
    <name evidence="4" type="ORF">GK047_24355</name>
</gene>
<dbReference type="Pfam" id="PF01547">
    <property type="entry name" value="SBP_bac_1"/>
    <property type="match status" value="1"/>
</dbReference>
<dbReference type="PANTHER" id="PTHR43649">
    <property type="entry name" value="ARABINOSE-BINDING PROTEIN-RELATED"/>
    <property type="match status" value="1"/>
</dbReference>
<evidence type="ECO:0000259" key="3">
    <source>
        <dbReference type="Pfam" id="PF12010"/>
    </source>
</evidence>
<name>A0A6G4A402_9BACL</name>
<dbReference type="SUPFAM" id="SSF53850">
    <property type="entry name" value="Periplasmic binding protein-like II"/>
    <property type="match status" value="1"/>
</dbReference>
<evidence type="ECO:0000256" key="2">
    <source>
        <dbReference type="SAM" id="SignalP"/>
    </source>
</evidence>
<protein>
    <submittedName>
        <fullName evidence="4">ABC transporter substrate-binding protein</fullName>
    </submittedName>
</protein>
<comment type="caution">
    <text evidence="4">The sequence shown here is derived from an EMBL/GenBank/DDBJ whole genome shotgun (WGS) entry which is preliminary data.</text>
</comment>
<feature type="domain" description="DUF3502" evidence="3">
    <location>
        <begin position="437"/>
        <end position="505"/>
    </location>
</feature>